<dbReference type="PANTHER" id="PTHR11254:SF340">
    <property type="entry name" value="APOPTOSIS-RESISTANT E3 UBIQUITIN PROTEIN LIGASE 1"/>
    <property type="match status" value="1"/>
</dbReference>
<proteinExistence type="predicted"/>
<feature type="domain" description="HECT" evidence="7">
    <location>
        <begin position="16"/>
        <end position="104"/>
    </location>
</feature>
<accession>A0ABN8PPL3</accession>
<comment type="catalytic activity">
    <reaction evidence="1">
        <text>S-ubiquitinyl-[E2 ubiquitin-conjugating enzyme]-L-cysteine + [acceptor protein]-L-lysine = [E2 ubiquitin-conjugating enzyme]-L-cysteine + N(6)-ubiquitinyl-[acceptor protein]-L-lysine.</text>
        <dbReference type="EC" id="2.3.2.26"/>
    </reaction>
</comment>
<name>A0ABN8PPL3_9CNID</name>
<evidence type="ECO:0000256" key="2">
    <source>
        <dbReference type="ARBA" id="ARBA00004906"/>
    </source>
</evidence>
<gene>
    <name evidence="8" type="ORF">PLOB_00046291</name>
</gene>
<keyword evidence="5 6" id="KW-0833">Ubl conjugation pathway</keyword>
<evidence type="ECO:0000313" key="8">
    <source>
        <dbReference type="EMBL" id="CAH3147868.1"/>
    </source>
</evidence>
<dbReference type="Gene3D" id="3.30.2410.10">
    <property type="entry name" value="Hect, E3 ligase catalytic domain"/>
    <property type="match status" value="1"/>
</dbReference>
<evidence type="ECO:0000256" key="4">
    <source>
        <dbReference type="ARBA" id="ARBA00022679"/>
    </source>
</evidence>
<dbReference type="InterPro" id="IPR000569">
    <property type="entry name" value="HECT_dom"/>
</dbReference>
<comment type="pathway">
    <text evidence="2">Protein modification; protein ubiquitination.</text>
</comment>
<evidence type="ECO:0000256" key="3">
    <source>
        <dbReference type="ARBA" id="ARBA00012485"/>
    </source>
</evidence>
<evidence type="ECO:0000256" key="1">
    <source>
        <dbReference type="ARBA" id="ARBA00000885"/>
    </source>
</evidence>
<sequence length="104" mass="11519">MVPDSLLSVFDEYELETLDWFWTIVTKELARLVQFITGFSQLPPGGFAELSPPIQISSVPTADALPTAHTCFNQLCLPSYSSFKEMQKKLLLAINEGSEGFGFA</sequence>
<reference evidence="8 9" key="1">
    <citation type="submission" date="2022-05" db="EMBL/GenBank/DDBJ databases">
        <authorList>
            <consortium name="Genoscope - CEA"/>
            <person name="William W."/>
        </authorList>
    </citation>
    <scope>NUCLEOTIDE SEQUENCE [LARGE SCALE GENOMIC DNA]</scope>
</reference>
<dbReference type="InterPro" id="IPR035983">
    <property type="entry name" value="Hect_E3_ubiquitin_ligase"/>
</dbReference>
<dbReference type="SUPFAM" id="SSF56204">
    <property type="entry name" value="Hect, E3 ligase catalytic domain"/>
    <property type="match status" value="1"/>
</dbReference>
<dbReference type="Pfam" id="PF00632">
    <property type="entry name" value="HECT"/>
    <property type="match status" value="1"/>
</dbReference>
<keyword evidence="4" id="KW-0808">Transferase</keyword>
<evidence type="ECO:0000256" key="5">
    <source>
        <dbReference type="ARBA" id="ARBA00022786"/>
    </source>
</evidence>
<comment type="caution">
    <text evidence="8">The sequence shown here is derived from an EMBL/GenBank/DDBJ whole genome shotgun (WGS) entry which is preliminary data.</text>
</comment>
<organism evidence="8 9">
    <name type="scientific">Porites lobata</name>
    <dbReference type="NCBI Taxonomy" id="104759"/>
    <lineage>
        <taxon>Eukaryota</taxon>
        <taxon>Metazoa</taxon>
        <taxon>Cnidaria</taxon>
        <taxon>Anthozoa</taxon>
        <taxon>Hexacorallia</taxon>
        <taxon>Scleractinia</taxon>
        <taxon>Fungiina</taxon>
        <taxon>Poritidae</taxon>
        <taxon>Porites</taxon>
    </lineage>
</organism>
<dbReference type="EC" id="2.3.2.26" evidence="3"/>
<protein>
    <recommendedName>
        <fullName evidence="3">HECT-type E3 ubiquitin transferase</fullName>
        <ecNumber evidence="3">2.3.2.26</ecNumber>
    </recommendedName>
</protein>
<evidence type="ECO:0000256" key="6">
    <source>
        <dbReference type="PROSITE-ProRule" id="PRU00104"/>
    </source>
</evidence>
<evidence type="ECO:0000259" key="7">
    <source>
        <dbReference type="PROSITE" id="PS50237"/>
    </source>
</evidence>
<dbReference type="Proteomes" id="UP001159405">
    <property type="component" value="Unassembled WGS sequence"/>
</dbReference>
<keyword evidence="9" id="KW-1185">Reference proteome</keyword>
<feature type="active site" description="Glycyl thioester intermediate" evidence="6">
    <location>
        <position position="71"/>
    </location>
</feature>
<evidence type="ECO:0000313" key="9">
    <source>
        <dbReference type="Proteomes" id="UP001159405"/>
    </source>
</evidence>
<dbReference type="PANTHER" id="PTHR11254">
    <property type="entry name" value="HECT DOMAIN UBIQUITIN-PROTEIN LIGASE"/>
    <property type="match status" value="1"/>
</dbReference>
<dbReference type="InterPro" id="IPR050409">
    <property type="entry name" value="E3_ubiq-protein_ligase"/>
</dbReference>
<dbReference type="EMBL" id="CALNXK010000082">
    <property type="protein sequence ID" value="CAH3147868.1"/>
    <property type="molecule type" value="Genomic_DNA"/>
</dbReference>
<dbReference type="PROSITE" id="PS50237">
    <property type="entry name" value="HECT"/>
    <property type="match status" value="1"/>
</dbReference>